<reference evidence="1 2" key="1">
    <citation type="submission" date="2016-04" db="EMBL/GenBank/DDBJ databases">
        <title>Genome sequence of Clostridium magnum DSM 2767.</title>
        <authorList>
            <person name="Poehlein A."/>
            <person name="Uhlig R."/>
            <person name="Fischer R."/>
            <person name="Bahl H."/>
            <person name="Daniel R."/>
        </authorList>
    </citation>
    <scope>NUCLEOTIDE SEQUENCE [LARGE SCALE GENOMIC DNA]</scope>
    <source>
        <strain evidence="1 2">DSM 2767</strain>
    </source>
</reference>
<dbReference type="Pfam" id="PF10076">
    <property type="entry name" value="Phage_Mu_Gp48"/>
    <property type="match status" value="1"/>
</dbReference>
<dbReference type="OrthoDB" id="1629754at2"/>
<accession>A0A162UX88</accession>
<dbReference type="AlphaFoldDB" id="A0A162UX88"/>
<dbReference type="InterPro" id="IPR018755">
    <property type="entry name" value="Phage_Mu_Gp48"/>
</dbReference>
<dbReference type="STRING" id="1121326.CLMAG_14300"/>
<comment type="caution">
    <text evidence="1">The sequence shown here is derived from an EMBL/GenBank/DDBJ whole genome shotgun (WGS) entry which is preliminary data.</text>
</comment>
<proteinExistence type="predicted"/>
<dbReference type="EMBL" id="LWAE01000001">
    <property type="protein sequence ID" value="KZL94377.1"/>
    <property type="molecule type" value="Genomic_DNA"/>
</dbReference>
<dbReference type="Proteomes" id="UP000076603">
    <property type="component" value="Unassembled WGS sequence"/>
</dbReference>
<sequence>MDLKSYLPPFLFDSNIFTDLFIQYQAETDNLESDTQDLLNQLFPNTATWGLVLWEQLVGITTNTSINIEVRRVNVLNKLSQIYTMTASNMTDILKKFTDGLVSLIQNYSMYTFDIDFNVKSKAVSLLDLLQTIETIKPAHLDYSLSINLNPTAKGVYNAVCHVSGESISLYPYIATNIDVTPSVELGMYFHNIETSTLYPKEE</sequence>
<dbReference type="RefSeq" id="WP_066619834.1">
    <property type="nucleotide sequence ID" value="NZ_FQXL01000069.1"/>
</dbReference>
<evidence type="ECO:0000313" key="2">
    <source>
        <dbReference type="Proteomes" id="UP000076603"/>
    </source>
</evidence>
<keyword evidence="2" id="KW-1185">Reference proteome</keyword>
<evidence type="ECO:0000313" key="1">
    <source>
        <dbReference type="EMBL" id="KZL94377.1"/>
    </source>
</evidence>
<gene>
    <name evidence="1" type="ORF">CLMAG_14300</name>
</gene>
<name>A0A162UX88_9CLOT</name>
<protein>
    <recommendedName>
        <fullName evidence="3">DUF2313 domain-containing protein</fullName>
    </recommendedName>
</protein>
<organism evidence="1 2">
    <name type="scientific">Clostridium magnum DSM 2767</name>
    <dbReference type="NCBI Taxonomy" id="1121326"/>
    <lineage>
        <taxon>Bacteria</taxon>
        <taxon>Bacillati</taxon>
        <taxon>Bacillota</taxon>
        <taxon>Clostridia</taxon>
        <taxon>Eubacteriales</taxon>
        <taxon>Clostridiaceae</taxon>
        <taxon>Clostridium</taxon>
    </lineage>
</organism>
<dbReference type="PATRIC" id="fig|1121326.3.peg.1400"/>
<evidence type="ECO:0008006" key="3">
    <source>
        <dbReference type="Google" id="ProtNLM"/>
    </source>
</evidence>